<gene>
    <name evidence="3" type="ORF">GS424_014160</name>
</gene>
<organism evidence="3 4">
    <name type="scientific">Eggerthella guodeyinii</name>
    <dbReference type="NCBI Taxonomy" id="2690837"/>
    <lineage>
        <taxon>Bacteria</taxon>
        <taxon>Bacillati</taxon>
        <taxon>Actinomycetota</taxon>
        <taxon>Coriobacteriia</taxon>
        <taxon>Eggerthellales</taxon>
        <taxon>Eggerthellaceae</taxon>
        <taxon>Eggerthella</taxon>
    </lineage>
</organism>
<evidence type="ECO:0000256" key="2">
    <source>
        <dbReference type="ARBA" id="ARBA00022679"/>
    </source>
</evidence>
<evidence type="ECO:0000256" key="1">
    <source>
        <dbReference type="ARBA" id="ARBA00008383"/>
    </source>
</evidence>
<sequence length="419" mass="45568">MKDNLIGQEYGPLQGVRVMLTGVAFAGPFAARWLGDMGAEIIKIEIPGAGDTSRIGRRVGEAGVVPKWISLGRNMNSFEFNMNFDKAPDSKQVFEDLVKQCDIWINSVPNIGKHGATDELAFAANPKLVIVHVTGYGLPENGGDERLLGRPSVDPVAQAFSGLAAMQGMPDGPFLTANPILADIVTAHQAACGALAAYISAQHTGKGQVVDSSLYESAAYLMSYHWCSQLNGEGLYHRSGPLNQLWRPFGYYECRDGEWVAVGVWGLGIWQKFCDLMGVSVEDFPYMATCGQEDPDKVAQMDAIWQKYLDSHTAVEVEAAFMAAGMPTSKLNNAEDAYRHPHWQARGDFIKIKDVTSGDEFVDIATSPKFNGTPCTVYKGAPLLGQESERVMKDILGYDDDRIEALKESGSVAASLITK</sequence>
<proteinExistence type="inferred from homology"/>
<dbReference type="InterPro" id="IPR003673">
    <property type="entry name" value="CoA-Trfase_fam_III"/>
</dbReference>
<dbReference type="PANTHER" id="PTHR48228:SF6">
    <property type="entry name" value="L-CARNITINE COA-TRANSFERASE"/>
    <property type="match status" value="1"/>
</dbReference>
<dbReference type="PANTHER" id="PTHR48228">
    <property type="entry name" value="SUCCINYL-COA--D-CITRAMALATE COA-TRANSFERASE"/>
    <property type="match status" value="1"/>
</dbReference>
<evidence type="ECO:0000313" key="3">
    <source>
        <dbReference type="EMBL" id="QOS67639.1"/>
    </source>
</evidence>
<reference evidence="3 4" key="1">
    <citation type="submission" date="2020-10" db="EMBL/GenBank/DDBJ databases">
        <title>Eggerthella sp. nov., isolated from human feces.</title>
        <authorList>
            <person name="Yajun G."/>
        </authorList>
    </citation>
    <scope>NUCLEOTIDE SEQUENCE [LARGE SCALE GENOMIC DNA]</scope>
    <source>
        <strain evidence="3 4">HF-1101</strain>
    </source>
</reference>
<accession>A0A6L7IRW6</accession>
<dbReference type="Proteomes" id="UP000478463">
    <property type="component" value="Chromosome"/>
</dbReference>
<dbReference type="InterPro" id="IPR044855">
    <property type="entry name" value="CoA-Trfase_III_dom3_sf"/>
</dbReference>
<dbReference type="SUPFAM" id="SSF89796">
    <property type="entry name" value="CoA-transferase family III (CaiB/BaiF)"/>
    <property type="match status" value="1"/>
</dbReference>
<dbReference type="AlphaFoldDB" id="A0A6L7IRW6"/>
<evidence type="ECO:0000313" key="4">
    <source>
        <dbReference type="Proteomes" id="UP000478463"/>
    </source>
</evidence>
<dbReference type="KEGG" id="egd:GS424_014160"/>
<comment type="similarity">
    <text evidence="1">Belongs to the CoA-transferase III family.</text>
</comment>
<dbReference type="GO" id="GO:0016740">
    <property type="term" value="F:transferase activity"/>
    <property type="evidence" value="ECO:0007669"/>
    <property type="project" value="UniProtKB-KW"/>
</dbReference>
<dbReference type="RefSeq" id="WP_160941133.1">
    <property type="nucleotide sequence ID" value="NZ_CP063310.1"/>
</dbReference>
<keyword evidence="2 3" id="KW-0808">Transferase</keyword>
<dbReference type="InterPro" id="IPR050509">
    <property type="entry name" value="CoA-transferase_III"/>
</dbReference>
<dbReference type="Gene3D" id="3.40.50.10540">
    <property type="entry name" value="Crotonobetainyl-coa:carnitine coa-transferase, domain 1"/>
    <property type="match status" value="1"/>
</dbReference>
<protein>
    <submittedName>
        <fullName evidence="3">CoA transferase</fullName>
    </submittedName>
</protein>
<dbReference type="InterPro" id="IPR023606">
    <property type="entry name" value="CoA-Trfase_III_dom_1_sf"/>
</dbReference>
<dbReference type="Gene3D" id="3.30.1540.10">
    <property type="entry name" value="formyl-coa transferase, domain 3"/>
    <property type="match status" value="1"/>
</dbReference>
<name>A0A6L7IRW6_9ACTN</name>
<dbReference type="EMBL" id="CP063310">
    <property type="protein sequence ID" value="QOS67639.1"/>
    <property type="molecule type" value="Genomic_DNA"/>
</dbReference>
<dbReference type="Pfam" id="PF02515">
    <property type="entry name" value="CoA_transf_3"/>
    <property type="match status" value="1"/>
</dbReference>